<name>A0A5C1H8K5_9APIC</name>
<dbReference type="EMBL" id="MK573211">
    <property type="protein sequence ID" value="QEM01901.1"/>
    <property type="molecule type" value="Genomic_DNA"/>
</dbReference>
<proteinExistence type="predicted"/>
<evidence type="ECO:0000313" key="1">
    <source>
        <dbReference type="EMBL" id="QEM01901.1"/>
    </source>
</evidence>
<dbReference type="AlphaFoldDB" id="A0A5C1H8K5"/>
<organism evidence="1">
    <name type="scientific">Nephromyces sp. ex Molgula occidentalis</name>
    <dbReference type="NCBI Taxonomy" id="2544991"/>
    <lineage>
        <taxon>Eukaryota</taxon>
        <taxon>Sar</taxon>
        <taxon>Alveolata</taxon>
        <taxon>Apicomplexa</taxon>
        <taxon>Aconoidasida</taxon>
        <taxon>Nephromycida</taxon>
        <taxon>Nephromyces</taxon>
    </lineage>
</organism>
<accession>A0A5C1H8K5</accession>
<reference evidence="1" key="1">
    <citation type="journal article" date="2019" name="Genome Biol. Evol.">
        <title>Nephromyces represents a diverse and novel lineage of the Apicomplexa that has retained apicoplasts.</title>
        <authorList>
            <person name="Munoz-Gomez S.A."/>
            <person name="Durnin K."/>
            <person name="Eme L."/>
            <person name="Paight C."/>
            <person name="Lane C.E."/>
            <person name="Saffo M.B."/>
            <person name="Slamovits C.H."/>
        </authorList>
    </citation>
    <scope>NUCLEOTIDE SEQUENCE</scope>
    <source>
        <strain evidence="1">719</strain>
    </source>
</reference>
<protein>
    <submittedName>
        <fullName evidence="1">Uncharacterized protein</fullName>
    </submittedName>
</protein>
<sequence>MNNWKKNFYNIKYYTLKLNKTFLNKNLKKKSLITYIYIFFEKNKLKKFIIKGNIYKINKKFFIIKCYINIYIKIPLQSPQINTIKLLK</sequence>
<gene>
    <name evidence="1" type="primary">orf88</name>
</gene>